<dbReference type="AlphaFoldDB" id="A0A7C6E9I8"/>
<dbReference type="EMBL" id="DTLI01000031">
    <property type="protein sequence ID" value="HHS51514.1"/>
    <property type="molecule type" value="Genomic_DNA"/>
</dbReference>
<keyword evidence="1" id="KW-1133">Transmembrane helix</keyword>
<proteinExistence type="predicted"/>
<dbReference type="InterPro" id="IPR052336">
    <property type="entry name" value="MlaD_Phospholipid_Transporter"/>
</dbReference>
<keyword evidence="1" id="KW-0472">Membrane</keyword>
<dbReference type="InterPro" id="IPR003399">
    <property type="entry name" value="Mce/MlaD"/>
</dbReference>
<reference evidence="3" key="1">
    <citation type="journal article" date="2020" name="mSystems">
        <title>Genome- and Community-Level Interaction Insights into Carbon Utilization and Element Cycling Functions of Hydrothermarchaeota in Hydrothermal Sediment.</title>
        <authorList>
            <person name="Zhou Z."/>
            <person name="Liu Y."/>
            <person name="Xu W."/>
            <person name="Pan J."/>
            <person name="Luo Z.H."/>
            <person name="Li M."/>
        </authorList>
    </citation>
    <scope>NUCLEOTIDE SEQUENCE [LARGE SCALE GENOMIC DNA]</scope>
    <source>
        <strain evidence="3">SpSt-876</strain>
    </source>
</reference>
<accession>A0A7C6E9I8</accession>
<evidence type="ECO:0000256" key="1">
    <source>
        <dbReference type="SAM" id="Phobius"/>
    </source>
</evidence>
<dbReference type="PANTHER" id="PTHR33371:SF4">
    <property type="entry name" value="INTERMEMBRANE PHOSPHOLIPID TRANSPORT SYSTEM BINDING PROTEIN MLAD"/>
    <property type="match status" value="1"/>
</dbReference>
<dbReference type="PANTHER" id="PTHR33371">
    <property type="entry name" value="INTERMEMBRANE PHOSPHOLIPID TRANSPORT SYSTEM BINDING PROTEIN MLAD-RELATED"/>
    <property type="match status" value="1"/>
</dbReference>
<dbReference type="Pfam" id="PF02470">
    <property type="entry name" value="MlaD"/>
    <property type="match status" value="1"/>
</dbReference>
<evidence type="ECO:0000259" key="2">
    <source>
        <dbReference type="Pfam" id="PF02470"/>
    </source>
</evidence>
<organism evidence="3">
    <name type="scientific">candidate division WOR-3 bacterium</name>
    <dbReference type="NCBI Taxonomy" id="2052148"/>
    <lineage>
        <taxon>Bacteria</taxon>
        <taxon>Bacteria division WOR-3</taxon>
    </lineage>
</organism>
<keyword evidence="1" id="KW-0812">Transmembrane</keyword>
<evidence type="ECO:0000313" key="3">
    <source>
        <dbReference type="EMBL" id="HHS51514.1"/>
    </source>
</evidence>
<comment type="caution">
    <text evidence="3">The sequence shown here is derived from an EMBL/GenBank/DDBJ whole genome shotgun (WGS) entry which is preliminary data.</text>
</comment>
<feature type="domain" description="Mce/MlaD" evidence="2">
    <location>
        <begin position="40"/>
        <end position="116"/>
    </location>
</feature>
<feature type="transmembrane region" description="Helical" evidence="1">
    <location>
        <begin position="7"/>
        <end position="28"/>
    </location>
</feature>
<name>A0A7C6E9I8_UNCW3</name>
<protein>
    <submittedName>
        <fullName evidence="3">MCE family protein</fullName>
    </submittedName>
</protein>
<sequence>MNRQLKGFAITLFVILSIGIFILMVSWFSGLLEVGPRRASNTYHIYFDNVSGLKIGDPVEVLGVIKGRVKKMRLEDNRVMVTVALSSEIKLTKGAKFAIRSQSYIGSDKYLFVNPGVGEPVSPNFIFNGENESLNLEVTFSKIDNLIDNLMALKLGTELIKTKDELLQAVQSLRESFKPFGTSVSELTFVLEGISVKFDSLTDLLTQESTIKELLSSKELYNELLTTNRQLQDLIKDIKTNPQKYIQLRLFK</sequence>
<gene>
    <name evidence="3" type="ORF">ENW73_01430</name>
</gene>